<accession>A0A1Y5SMV8</accession>
<reference evidence="2 3" key="1">
    <citation type="submission" date="2017-03" db="EMBL/GenBank/DDBJ databases">
        <authorList>
            <person name="Afonso C.L."/>
            <person name="Miller P.J."/>
            <person name="Scott M.A."/>
            <person name="Spackman E."/>
            <person name="Goraichik I."/>
            <person name="Dimitrov K.M."/>
            <person name="Suarez D.L."/>
            <person name="Swayne D.E."/>
        </authorList>
    </citation>
    <scope>NUCLEOTIDE SEQUENCE [LARGE SCALE GENOMIC DNA]</scope>
    <source>
        <strain evidence="2 3">CECT 7023</strain>
    </source>
</reference>
<dbReference type="Proteomes" id="UP000193900">
    <property type="component" value="Unassembled WGS sequence"/>
</dbReference>
<dbReference type="AlphaFoldDB" id="A0A1Y5SMV8"/>
<evidence type="ECO:0000313" key="3">
    <source>
        <dbReference type="Proteomes" id="UP000193900"/>
    </source>
</evidence>
<feature type="chain" id="PRO_5011012540" description="Gram-negative bacterial tonB protein" evidence="1">
    <location>
        <begin position="18"/>
        <end position="110"/>
    </location>
</feature>
<keyword evidence="3" id="KW-1185">Reference proteome</keyword>
<name>A0A1Y5SMV8_9RHOB</name>
<dbReference type="RefSeq" id="WP_085878513.1">
    <property type="nucleotide sequence ID" value="NZ_FWFZ01000006.1"/>
</dbReference>
<evidence type="ECO:0000256" key="1">
    <source>
        <dbReference type="SAM" id="SignalP"/>
    </source>
</evidence>
<keyword evidence="1" id="KW-0732">Signal</keyword>
<proteinExistence type="predicted"/>
<protein>
    <recommendedName>
        <fullName evidence="4">Gram-negative bacterial tonB protein</fullName>
    </recommendedName>
</protein>
<evidence type="ECO:0008006" key="4">
    <source>
        <dbReference type="Google" id="ProtNLM"/>
    </source>
</evidence>
<feature type="signal peptide" evidence="1">
    <location>
        <begin position="1"/>
        <end position="17"/>
    </location>
</feature>
<sequence>MRLLPIFLIGLALPALAQDAVVRLERSEGPAEIGEMRIYLTDGTHLTKTIETRTVTVIVRPLNGTEVTATAAEKVRAEALTCPWGTASDVREAHEGSAWSFVFECSRPLD</sequence>
<gene>
    <name evidence="2" type="ORF">ROA7023_01646</name>
</gene>
<dbReference type="EMBL" id="FWFZ01000006">
    <property type="protein sequence ID" value="SLN41294.1"/>
    <property type="molecule type" value="Genomic_DNA"/>
</dbReference>
<organism evidence="2 3">
    <name type="scientific">Roseisalinus antarcticus</name>
    <dbReference type="NCBI Taxonomy" id="254357"/>
    <lineage>
        <taxon>Bacteria</taxon>
        <taxon>Pseudomonadati</taxon>
        <taxon>Pseudomonadota</taxon>
        <taxon>Alphaproteobacteria</taxon>
        <taxon>Rhodobacterales</taxon>
        <taxon>Roseobacteraceae</taxon>
        <taxon>Roseisalinus</taxon>
    </lineage>
</organism>
<evidence type="ECO:0000313" key="2">
    <source>
        <dbReference type="EMBL" id="SLN41294.1"/>
    </source>
</evidence>